<gene>
    <name evidence="3" type="ORF">N7456_012164</name>
</gene>
<dbReference type="Pfam" id="PF06985">
    <property type="entry name" value="HET"/>
    <property type="match status" value="1"/>
</dbReference>
<name>A0A9W9EV24_9EURO</name>
<feature type="compositionally biased region" description="Low complexity" evidence="1">
    <location>
        <begin position="41"/>
        <end position="51"/>
    </location>
</feature>
<reference evidence="3" key="1">
    <citation type="submission" date="2022-11" db="EMBL/GenBank/DDBJ databases">
        <authorList>
            <person name="Petersen C."/>
        </authorList>
    </citation>
    <scope>NUCLEOTIDE SEQUENCE</scope>
    <source>
        <strain evidence="3">IBT 30069</strain>
    </source>
</reference>
<feature type="domain" description="Heterokaryon incompatibility" evidence="2">
    <location>
        <begin position="59"/>
        <end position="248"/>
    </location>
</feature>
<feature type="region of interest" description="Disordered" evidence="1">
    <location>
        <begin position="282"/>
        <end position="307"/>
    </location>
</feature>
<comment type="caution">
    <text evidence="3">The sequence shown here is derived from an EMBL/GenBank/DDBJ whole genome shotgun (WGS) entry which is preliminary data.</text>
</comment>
<reference evidence="3" key="2">
    <citation type="journal article" date="2023" name="IMA Fungus">
        <title>Comparative genomic study of the Penicillium genus elucidates a diverse pangenome and 15 lateral gene transfer events.</title>
        <authorList>
            <person name="Petersen C."/>
            <person name="Sorensen T."/>
            <person name="Nielsen M.R."/>
            <person name="Sondergaard T.E."/>
            <person name="Sorensen J.L."/>
            <person name="Fitzpatrick D.A."/>
            <person name="Frisvad J.C."/>
            <person name="Nielsen K.L."/>
        </authorList>
    </citation>
    <scope>NUCLEOTIDE SEQUENCE</scope>
    <source>
        <strain evidence="3">IBT 30069</strain>
    </source>
</reference>
<evidence type="ECO:0000313" key="4">
    <source>
        <dbReference type="Proteomes" id="UP001149165"/>
    </source>
</evidence>
<dbReference type="AlphaFoldDB" id="A0A9W9EV24"/>
<dbReference type="PANTHER" id="PTHR33112">
    <property type="entry name" value="DOMAIN PROTEIN, PUTATIVE-RELATED"/>
    <property type="match status" value="1"/>
</dbReference>
<organism evidence="3 4">
    <name type="scientific">Penicillium angulare</name>
    <dbReference type="NCBI Taxonomy" id="116970"/>
    <lineage>
        <taxon>Eukaryota</taxon>
        <taxon>Fungi</taxon>
        <taxon>Dikarya</taxon>
        <taxon>Ascomycota</taxon>
        <taxon>Pezizomycotina</taxon>
        <taxon>Eurotiomycetes</taxon>
        <taxon>Eurotiomycetidae</taxon>
        <taxon>Eurotiales</taxon>
        <taxon>Aspergillaceae</taxon>
        <taxon>Penicillium</taxon>
    </lineage>
</organism>
<sequence>MKELLDEAFRLCDPTENQSSYLPTRLIEVGSDTQSPRLVASQEEVSNSSSRSKGKPPGFIALSYCWGPEQQASAQLKTTSENLHEHLQNIPLEKLPATISDAILVCRALDIQYIWVDALCIIQDDEHDWEKEAANMGKVYSNALVTIAVTTGDSCQSGFVKRRSVPCINIPFRSSLRPEISGEFLIRPLPSDEEVSFSIYTDNGFDVQELLDPNWQKDEFKFANFAFDNFAVDIEESAWNSRAWTFQETRLSPRILLFGDSMFHLSVGDFFQSEDGVQKDDIGLWGDDTSDSSDESEEEADEDSREADFQRKWESLVWSYSERSLTFQRDKLIAFSAIASHASTQTKGQYLAGLWSENLHRGLLWGHFGTDTTQKYLDPSREYTAPSWSWASQPDLVKWISDYDRTAKTEMEVLSWNTTVGMDPYGRVRDGHIKILAKVCPIPATNIRHEIMSLGMTFPFELLSSEGEYLAQIRVDWRNQSDVAPVDPVTKEEKEDGPIERLFMVLIASRPYKESEMPSGEGKNRLYSDCLVQGLLLLPSENGNEYRRVGLFVSESRDLGGPRFWENIEMKEITLI</sequence>
<proteinExistence type="predicted"/>
<keyword evidence="4" id="KW-1185">Reference proteome</keyword>
<dbReference type="OrthoDB" id="5362512at2759"/>
<dbReference type="InterPro" id="IPR010730">
    <property type="entry name" value="HET"/>
</dbReference>
<dbReference type="Proteomes" id="UP001149165">
    <property type="component" value="Unassembled WGS sequence"/>
</dbReference>
<accession>A0A9W9EV24</accession>
<evidence type="ECO:0000256" key="1">
    <source>
        <dbReference type="SAM" id="MobiDB-lite"/>
    </source>
</evidence>
<evidence type="ECO:0000259" key="2">
    <source>
        <dbReference type="Pfam" id="PF06985"/>
    </source>
</evidence>
<dbReference type="EMBL" id="JAPQKH010000007">
    <property type="protein sequence ID" value="KAJ5088548.1"/>
    <property type="molecule type" value="Genomic_DNA"/>
</dbReference>
<dbReference type="PANTHER" id="PTHR33112:SF16">
    <property type="entry name" value="HETEROKARYON INCOMPATIBILITY DOMAIN-CONTAINING PROTEIN"/>
    <property type="match status" value="1"/>
</dbReference>
<evidence type="ECO:0000313" key="3">
    <source>
        <dbReference type="EMBL" id="KAJ5088548.1"/>
    </source>
</evidence>
<feature type="region of interest" description="Disordered" evidence="1">
    <location>
        <begin position="33"/>
        <end position="54"/>
    </location>
</feature>
<feature type="compositionally biased region" description="Acidic residues" evidence="1">
    <location>
        <begin position="288"/>
        <end position="305"/>
    </location>
</feature>
<protein>
    <recommendedName>
        <fullName evidence="2">Heterokaryon incompatibility domain-containing protein</fullName>
    </recommendedName>
</protein>